<dbReference type="EMBL" id="FLOB01000002">
    <property type="protein sequence ID" value="SBS28531.1"/>
    <property type="molecule type" value="Genomic_DNA"/>
</dbReference>
<dbReference type="STRING" id="1792290.MSP8886_01212"/>
<protein>
    <submittedName>
        <fullName evidence="7">Molybdate-binding periplasmic protein</fullName>
    </submittedName>
</protein>
<dbReference type="GO" id="GO:0046872">
    <property type="term" value="F:metal ion binding"/>
    <property type="evidence" value="ECO:0007669"/>
    <property type="project" value="UniProtKB-KW"/>
</dbReference>
<keyword evidence="3 6" id="KW-0479">Metal-binding</keyword>
<feature type="binding site" evidence="6">
    <location>
        <position position="69"/>
    </location>
    <ligand>
        <name>molybdate</name>
        <dbReference type="ChEBI" id="CHEBI:36264"/>
    </ligand>
</feature>
<keyword evidence="4" id="KW-0732">Signal</keyword>
<keyword evidence="2 6" id="KW-0500">Molybdenum</keyword>
<dbReference type="InterPro" id="IPR050682">
    <property type="entry name" value="ModA/WtpA"/>
</dbReference>
<dbReference type="Gene3D" id="3.40.190.10">
    <property type="entry name" value="Periplasmic binding protein-like II"/>
    <property type="match status" value="2"/>
</dbReference>
<dbReference type="Proteomes" id="UP000092544">
    <property type="component" value="Unassembled WGS sequence"/>
</dbReference>
<reference evidence="7 8" key="1">
    <citation type="submission" date="2016-06" db="EMBL/GenBank/DDBJ databases">
        <authorList>
            <person name="Kjaerup R.B."/>
            <person name="Dalgaard T.S."/>
            <person name="Juul-Madsen H.R."/>
        </authorList>
    </citation>
    <scope>NUCLEOTIDE SEQUENCE [LARGE SCALE GENOMIC DNA]</scope>
    <source>
        <strain evidence="7 8">CECT 8886</strain>
    </source>
</reference>
<evidence type="ECO:0000256" key="3">
    <source>
        <dbReference type="ARBA" id="ARBA00022723"/>
    </source>
</evidence>
<evidence type="ECO:0000313" key="7">
    <source>
        <dbReference type="EMBL" id="SBS28531.1"/>
    </source>
</evidence>
<evidence type="ECO:0000256" key="5">
    <source>
        <dbReference type="ARBA" id="ARBA00062515"/>
    </source>
</evidence>
<keyword evidence="8" id="KW-1185">Reference proteome</keyword>
<sequence>MPFPTLLLRARLLLPKILICNLLIMLTSNVFASPLRIAVASNFTAPMQTLAPIFERETGEKLQLSFGSSGKFYAQIHNGAPYDVFLSADQAKPDKLIKAGLAQKSSKVIYAKGILVLWSATKKHIKPVKGTLEQAQKITIANPKLAPYGLAAKETLSKLGLWSTLQNKLVQGENIGQTYQFAYSQNAELGFVALSQVLAGPVKGHYWQVPNNDHSPIKQAAVLLTHSQHKTQAQKFLNFLVRKDIQKRIKNFGYDSGQ</sequence>
<evidence type="ECO:0000256" key="4">
    <source>
        <dbReference type="ARBA" id="ARBA00022729"/>
    </source>
</evidence>
<dbReference type="AlphaFoldDB" id="A0A1A8TA34"/>
<dbReference type="PANTHER" id="PTHR30632">
    <property type="entry name" value="MOLYBDATE-BINDING PERIPLASMIC PROTEIN"/>
    <property type="match status" value="1"/>
</dbReference>
<dbReference type="Pfam" id="PF13531">
    <property type="entry name" value="SBP_bac_11"/>
    <property type="match status" value="1"/>
</dbReference>
<accession>A0A1A8TA34</accession>
<dbReference type="GO" id="GO:1901359">
    <property type="term" value="F:tungstate binding"/>
    <property type="evidence" value="ECO:0007669"/>
    <property type="project" value="UniProtKB-ARBA"/>
</dbReference>
<dbReference type="NCBIfam" id="TIGR01256">
    <property type="entry name" value="modA"/>
    <property type="match status" value="1"/>
</dbReference>
<feature type="binding site" evidence="6">
    <location>
        <position position="175"/>
    </location>
    <ligand>
        <name>molybdate</name>
        <dbReference type="ChEBI" id="CHEBI:36264"/>
    </ligand>
</feature>
<proteinExistence type="inferred from homology"/>
<dbReference type="GO" id="GO:0030973">
    <property type="term" value="F:molybdate ion binding"/>
    <property type="evidence" value="ECO:0007669"/>
    <property type="project" value="InterPro"/>
</dbReference>
<dbReference type="InterPro" id="IPR044084">
    <property type="entry name" value="AvModA-like_subst-bd"/>
</dbReference>
<gene>
    <name evidence="7" type="primary">modA</name>
    <name evidence="7" type="ORF">MSP8886_01212</name>
</gene>
<evidence type="ECO:0000256" key="2">
    <source>
        <dbReference type="ARBA" id="ARBA00022505"/>
    </source>
</evidence>
<organism evidence="7 8">
    <name type="scientific">Marinomonas spartinae</name>
    <dbReference type="NCBI Taxonomy" id="1792290"/>
    <lineage>
        <taxon>Bacteria</taxon>
        <taxon>Pseudomonadati</taxon>
        <taxon>Pseudomonadota</taxon>
        <taxon>Gammaproteobacteria</taxon>
        <taxon>Oceanospirillales</taxon>
        <taxon>Oceanospirillaceae</taxon>
        <taxon>Marinomonas</taxon>
    </lineage>
</organism>
<dbReference type="RefSeq" id="WP_067013738.1">
    <property type="nucleotide sequence ID" value="NZ_FLOB01000002.1"/>
</dbReference>
<dbReference type="CDD" id="cd13539">
    <property type="entry name" value="PBP2_AvModA"/>
    <property type="match status" value="1"/>
</dbReference>
<dbReference type="PIRSF" id="PIRSF004846">
    <property type="entry name" value="ModA"/>
    <property type="match status" value="1"/>
</dbReference>
<dbReference type="InterPro" id="IPR005950">
    <property type="entry name" value="ModA"/>
</dbReference>
<dbReference type="SUPFAM" id="SSF53850">
    <property type="entry name" value="Periplasmic binding protein-like II"/>
    <property type="match status" value="1"/>
</dbReference>
<dbReference type="OrthoDB" id="9785015at2"/>
<evidence type="ECO:0000256" key="6">
    <source>
        <dbReference type="PIRSR" id="PIRSR004846-1"/>
    </source>
</evidence>
<evidence type="ECO:0000256" key="1">
    <source>
        <dbReference type="ARBA" id="ARBA00009175"/>
    </source>
</evidence>
<name>A0A1A8TA34_9GAMM</name>
<dbReference type="PANTHER" id="PTHR30632:SF14">
    <property type="entry name" value="TUNGSTATE_MOLYBDATE_CHROMATE-BINDING PROTEIN MODA"/>
    <property type="match status" value="1"/>
</dbReference>
<comment type="subunit">
    <text evidence="5">The complex is composed of two ATP-binding proteins (ModC), two transmembrane proteins (ModB) and a solute-binding protein (ModA).</text>
</comment>
<dbReference type="FunFam" id="3.40.190.10:FF:000035">
    <property type="entry name" value="Molybdate ABC transporter substrate-binding protein"/>
    <property type="match status" value="1"/>
</dbReference>
<dbReference type="GO" id="GO:0015689">
    <property type="term" value="P:molybdate ion transport"/>
    <property type="evidence" value="ECO:0007669"/>
    <property type="project" value="InterPro"/>
</dbReference>
<evidence type="ECO:0000313" key="8">
    <source>
        <dbReference type="Proteomes" id="UP000092544"/>
    </source>
</evidence>
<comment type="similarity">
    <text evidence="1">Belongs to the bacterial solute-binding protein ModA family.</text>
</comment>